<dbReference type="Proteomes" id="UP000006094">
    <property type="component" value="Chromosome"/>
</dbReference>
<evidence type="ECO:0000256" key="4">
    <source>
        <dbReference type="ARBA" id="ARBA00022741"/>
    </source>
</evidence>
<evidence type="ECO:0000256" key="8">
    <source>
        <dbReference type="ARBA" id="ARBA00022857"/>
    </source>
</evidence>
<keyword evidence="13" id="KW-0963">Cytoplasm</keyword>
<dbReference type="eggNOG" id="COG0063">
    <property type="taxonomic scope" value="Bacteria"/>
</dbReference>
<comment type="catalytic activity">
    <reaction evidence="14">
        <text>(6S)-NADPHX + ADP = AMP + phosphate + NADPH + H(+)</text>
        <dbReference type="Rhea" id="RHEA:32235"/>
        <dbReference type="ChEBI" id="CHEBI:15378"/>
        <dbReference type="ChEBI" id="CHEBI:43474"/>
        <dbReference type="ChEBI" id="CHEBI:57783"/>
        <dbReference type="ChEBI" id="CHEBI:64076"/>
        <dbReference type="ChEBI" id="CHEBI:456215"/>
        <dbReference type="ChEBI" id="CHEBI:456216"/>
        <dbReference type="EC" id="4.2.1.136"/>
    </reaction>
</comment>
<dbReference type="STRING" id="1128398.Curi_c20840"/>
<evidence type="ECO:0000313" key="17">
    <source>
        <dbReference type="Proteomes" id="UP000006094"/>
    </source>
</evidence>
<dbReference type="RefSeq" id="WP_014968224.1">
    <property type="nucleotide sequence ID" value="NC_018664.1"/>
</dbReference>
<feature type="binding site" evidence="14">
    <location>
        <position position="347"/>
    </location>
    <ligand>
        <name>(6S)-NADPHX</name>
        <dbReference type="ChEBI" id="CHEBI:64076"/>
    </ligand>
</feature>
<comment type="catalytic activity">
    <reaction evidence="13">
        <text>apo-[ACP] + CoA = holo-[ACP] + adenosine 3',5'-bisphosphate + H(+)</text>
        <dbReference type="Rhea" id="RHEA:12068"/>
        <dbReference type="Rhea" id="RHEA-COMP:9685"/>
        <dbReference type="Rhea" id="RHEA-COMP:9690"/>
        <dbReference type="ChEBI" id="CHEBI:15378"/>
        <dbReference type="ChEBI" id="CHEBI:29999"/>
        <dbReference type="ChEBI" id="CHEBI:57287"/>
        <dbReference type="ChEBI" id="CHEBI:58343"/>
        <dbReference type="ChEBI" id="CHEBI:64479"/>
        <dbReference type="EC" id="2.7.8.7"/>
    </reaction>
</comment>
<evidence type="ECO:0000256" key="2">
    <source>
        <dbReference type="ARBA" id="ARBA00022679"/>
    </source>
</evidence>
<evidence type="ECO:0000256" key="5">
    <source>
        <dbReference type="ARBA" id="ARBA00022832"/>
    </source>
</evidence>
<dbReference type="HAMAP" id="MF_00101">
    <property type="entry name" value="AcpS"/>
    <property type="match status" value="1"/>
</dbReference>
<dbReference type="GO" id="GO:0052855">
    <property type="term" value="F:ADP-dependent NAD(P)H-hydrate dehydratase activity"/>
    <property type="evidence" value="ECO:0007669"/>
    <property type="project" value="UniProtKB-UniRule"/>
</dbReference>
<dbReference type="EMBL" id="CP003326">
    <property type="protein sequence ID" value="AFS79088.1"/>
    <property type="molecule type" value="Genomic_DNA"/>
</dbReference>
<evidence type="ECO:0000256" key="9">
    <source>
        <dbReference type="ARBA" id="ARBA00023027"/>
    </source>
</evidence>
<dbReference type="InterPro" id="IPR037143">
    <property type="entry name" value="4-PPantetheinyl_Trfase_dom_sf"/>
</dbReference>
<dbReference type="InterPro" id="IPR000631">
    <property type="entry name" value="CARKD"/>
</dbReference>
<dbReference type="SUPFAM" id="SSF53613">
    <property type="entry name" value="Ribokinase-like"/>
    <property type="match status" value="1"/>
</dbReference>
<dbReference type="Gene3D" id="3.90.470.20">
    <property type="entry name" value="4'-phosphopantetheinyl transferase domain"/>
    <property type="match status" value="1"/>
</dbReference>
<dbReference type="EC" id="2.7.8.7" evidence="13"/>
<comment type="function">
    <text evidence="14">Catalyzes the dehydration of the S-form of NAD(P)HX at the expense of ADP, which is converted to AMP. Together with NAD(P)HX epimerase, which catalyzes the epimerization of the S- and R-forms, the enzyme allows the repair of both epimers of NAD(P)HX, a damaged form of NAD(P)H that is a result of enzymatic or heat-dependent hydration.</text>
</comment>
<keyword evidence="3 13" id="KW-0479">Metal-binding</keyword>
<comment type="similarity">
    <text evidence="14">Belongs to the NnrD/CARKD family.</text>
</comment>
<name>K0AZ66_GOTA9</name>
<dbReference type="HOGENOM" id="CLU_024853_2_2_9"/>
<keyword evidence="9 14" id="KW-0520">NAD</keyword>
<dbReference type="PANTHER" id="PTHR12592">
    <property type="entry name" value="ATP-DEPENDENT (S)-NAD(P)H-HYDRATE DEHYDRATASE FAMILY MEMBER"/>
    <property type="match status" value="1"/>
</dbReference>
<evidence type="ECO:0000256" key="6">
    <source>
        <dbReference type="ARBA" id="ARBA00022840"/>
    </source>
</evidence>
<keyword evidence="6 14" id="KW-0067">ATP-binding</keyword>
<sequence>MIKGIGIDIIEIDRIKSIVSKNKRFLQKIFTESEIEYIKSRNYNSNTISGLFSSKEAISKVLGTGISGFNWTDIEIIHDQLGKPRVKLKGNAKIISDNKNIDQILLSISHSNKDAISVAIGEQNMDKSISNIKNVNWTRGILIKREEDSHKGTYGRVGVIAGSEGMAGAPYLTSKSALRTGSGLVYSIVPKSIFTISQIKNTEVIVKSFECLSDIMAHSKDIDVVALGPGIGVNQNTIEMVKHILENLKKPIVLDADGINCISQCRDVLLSRNETTIITPHPGEMSRLINVDISEIQKNREKYSMEVAKRYGVIVVLKGSGTVVCDGKDIYINTTGNPGMSTSGSGDVLTGVIASLLGQGIGALDAAKLGAYLHGLAGDIAKEEKGEYGIIASDIIDYIPTAIKKIT</sequence>
<dbReference type="HAMAP" id="MF_01965">
    <property type="entry name" value="NADHX_dehydratase"/>
    <property type="match status" value="1"/>
</dbReference>
<keyword evidence="7 13" id="KW-0460">Magnesium</keyword>
<evidence type="ECO:0000256" key="12">
    <source>
        <dbReference type="ARBA" id="ARBA00023239"/>
    </source>
</evidence>
<dbReference type="PANTHER" id="PTHR12592:SF0">
    <property type="entry name" value="ATP-DEPENDENT (S)-NAD(P)H-HYDRATE DEHYDRATASE"/>
    <property type="match status" value="1"/>
</dbReference>
<comment type="similarity">
    <text evidence="13">Belongs to the P-Pant transferase superfamily. AcpS family.</text>
</comment>
<dbReference type="GO" id="GO:0016301">
    <property type="term" value="F:kinase activity"/>
    <property type="evidence" value="ECO:0007669"/>
    <property type="project" value="UniProtKB-KW"/>
</dbReference>
<dbReference type="EC" id="4.2.1.136" evidence="14"/>
<evidence type="ECO:0000256" key="7">
    <source>
        <dbReference type="ARBA" id="ARBA00022842"/>
    </source>
</evidence>
<dbReference type="KEGG" id="cad:Curi_c20840"/>
<dbReference type="InterPro" id="IPR029056">
    <property type="entry name" value="Ribokinase-like"/>
</dbReference>
<keyword evidence="11 13" id="KW-0275">Fatty acid biosynthesis</keyword>
<dbReference type="AlphaFoldDB" id="K0AZ66"/>
<proteinExistence type="inferred from homology"/>
<dbReference type="SUPFAM" id="SSF56214">
    <property type="entry name" value="4'-phosphopantetheinyl transferase"/>
    <property type="match status" value="1"/>
</dbReference>
<evidence type="ECO:0000256" key="13">
    <source>
        <dbReference type="HAMAP-Rule" id="MF_00101"/>
    </source>
</evidence>
<reference evidence="16 17" key="1">
    <citation type="journal article" date="2012" name="PLoS ONE">
        <title>The purine-utilizing bacterium Clostridium acidurici 9a: a genome-guided metabolic reconsideration.</title>
        <authorList>
            <person name="Hartwich K."/>
            <person name="Poehlein A."/>
            <person name="Daniel R."/>
        </authorList>
    </citation>
    <scope>NUCLEOTIDE SEQUENCE [LARGE SCALE GENOMIC DNA]</scope>
    <source>
        <strain evidence="17">ATCC 7906 / DSM 604 / BCRC 14475 / CIP 104303 / KCTC 5404 / NCIMB 10678 / 9a</strain>
    </source>
</reference>
<comment type="subunit">
    <text evidence="14">Homotetramer.</text>
</comment>
<dbReference type="Pfam" id="PF01648">
    <property type="entry name" value="ACPS"/>
    <property type="match status" value="1"/>
</dbReference>
<keyword evidence="2 13" id="KW-0808">Transferase</keyword>
<feature type="binding site" evidence="13">
    <location>
        <position position="8"/>
    </location>
    <ligand>
        <name>Mg(2+)</name>
        <dbReference type="ChEBI" id="CHEBI:18420"/>
    </ligand>
</feature>
<dbReference type="GO" id="GO:0008897">
    <property type="term" value="F:holo-[acyl-carrier-protein] synthase activity"/>
    <property type="evidence" value="ECO:0007669"/>
    <property type="project" value="UniProtKB-UniRule"/>
</dbReference>
<evidence type="ECO:0000256" key="1">
    <source>
        <dbReference type="ARBA" id="ARBA00022516"/>
    </source>
</evidence>
<protein>
    <recommendedName>
        <fullName evidence="13 14">Multifunctional fusion protein</fullName>
    </recommendedName>
    <domain>
        <recommendedName>
            <fullName evidence="13">Holo-[acyl-carrier-protein] synthase</fullName>
            <shortName evidence="13">Holo-ACP synthase</shortName>
            <ecNumber evidence="13">2.7.8.7</ecNumber>
        </recommendedName>
        <alternativeName>
            <fullName evidence="13">4'-phosphopantetheinyl transferase AcpS</fullName>
        </alternativeName>
    </domain>
    <domain>
        <recommendedName>
            <fullName evidence="14">ADP-dependent (S)-NAD(P)H-hydrate dehydratase</fullName>
            <ecNumber evidence="14">4.2.1.136</ecNumber>
        </recommendedName>
        <alternativeName>
            <fullName evidence="14">ADP-dependent NAD(P)HX dehydratase</fullName>
        </alternativeName>
    </domain>
</protein>
<keyword evidence="4 14" id="KW-0547">Nucleotide-binding</keyword>
<feature type="binding site" evidence="14">
    <location>
        <position position="346"/>
    </location>
    <ligand>
        <name>AMP</name>
        <dbReference type="ChEBI" id="CHEBI:456215"/>
    </ligand>
</feature>
<dbReference type="PROSITE" id="PS51383">
    <property type="entry name" value="YJEF_C_3"/>
    <property type="match status" value="1"/>
</dbReference>
<dbReference type="GO" id="GO:0005737">
    <property type="term" value="C:cytoplasm"/>
    <property type="evidence" value="ECO:0007669"/>
    <property type="project" value="UniProtKB-SubCell"/>
</dbReference>
<dbReference type="GO" id="GO:0052856">
    <property type="term" value="F:NAD(P)HX epimerase activity"/>
    <property type="evidence" value="ECO:0007669"/>
    <property type="project" value="TreeGrafter"/>
</dbReference>
<feature type="binding site" evidence="13">
    <location>
        <position position="56"/>
    </location>
    <ligand>
        <name>Mg(2+)</name>
        <dbReference type="ChEBI" id="CHEBI:18420"/>
    </ligand>
</feature>
<dbReference type="eggNOG" id="COG0736">
    <property type="taxonomic scope" value="Bacteria"/>
</dbReference>
<comment type="catalytic activity">
    <reaction evidence="14">
        <text>(6S)-NADHX + ADP = AMP + phosphate + NADH + H(+)</text>
        <dbReference type="Rhea" id="RHEA:32223"/>
        <dbReference type="ChEBI" id="CHEBI:15378"/>
        <dbReference type="ChEBI" id="CHEBI:43474"/>
        <dbReference type="ChEBI" id="CHEBI:57945"/>
        <dbReference type="ChEBI" id="CHEBI:64074"/>
        <dbReference type="ChEBI" id="CHEBI:456215"/>
        <dbReference type="ChEBI" id="CHEBI:456216"/>
        <dbReference type="EC" id="4.2.1.136"/>
    </reaction>
</comment>
<gene>
    <name evidence="13" type="primary">acpS</name>
    <name evidence="14" type="synonym">nnrD</name>
    <name evidence="16" type="ordered locus">Curi_c20840</name>
</gene>
<dbReference type="GO" id="GO:0110051">
    <property type="term" value="P:metabolite repair"/>
    <property type="evidence" value="ECO:0007669"/>
    <property type="project" value="TreeGrafter"/>
</dbReference>
<keyword evidence="1 13" id="KW-0444">Lipid biosynthesis</keyword>
<dbReference type="InterPro" id="IPR008278">
    <property type="entry name" value="4-PPantetheinyl_Trfase_dom"/>
</dbReference>
<feature type="binding site" evidence="14">
    <location>
        <position position="281"/>
    </location>
    <ligand>
        <name>(6S)-NADPHX</name>
        <dbReference type="ChEBI" id="CHEBI:64076"/>
    </ligand>
</feature>
<evidence type="ECO:0000259" key="15">
    <source>
        <dbReference type="PROSITE" id="PS51383"/>
    </source>
</evidence>
<dbReference type="NCBIfam" id="TIGR00556">
    <property type="entry name" value="pantethn_trn"/>
    <property type="match status" value="1"/>
</dbReference>
<evidence type="ECO:0000256" key="10">
    <source>
        <dbReference type="ARBA" id="ARBA00023098"/>
    </source>
</evidence>
<dbReference type="InterPro" id="IPR004568">
    <property type="entry name" value="Ppantetheine-prot_Trfase_dom"/>
</dbReference>
<dbReference type="GO" id="GO:0000287">
    <property type="term" value="F:magnesium ion binding"/>
    <property type="evidence" value="ECO:0007669"/>
    <property type="project" value="UniProtKB-UniRule"/>
</dbReference>
<dbReference type="Pfam" id="PF01256">
    <property type="entry name" value="Carb_kinase"/>
    <property type="match status" value="1"/>
</dbReference>
<feature type="domain" description="YjeF C-terminal" evidence="15">
    <location>
        <begin position="135"/>
        <end position="406"/>
    </location>
</feature>
<evidence type="ECO:0000256" key="11">
    <source>
        <dbReference type="ARBA" id="ARBA00023160"/>
    </source>
</evidence>
<comment type="cofactor">
    <cofactor evidence="13">
        <name>Mg(2+)</name>
        <dbReference type="ChEBI" id="CHEBI:18420"/>
    </cofactor>
</comment>
<dbReference type="NCBIfam" id="TIGR00196">
    <property type="entry name" value="yjeF_cterm"/>
    <property type="match status" value="1"/>
</dbReference>
<accession>K0AZ66</accession>
<dbReference type="Gene3D" id="3.40.1190.20">
    <property type="match status" value="1"/>
</dbReference>
<evidence type="ECO:0000256" key="14">
    <source>
        <dbReference type="HAMAP-Rule" id="MF_01965"/>
    </source>
</evidence>
<comment type="subcellular location">
    <subcellularLocation>
        <location evidence="13">Cytoplasm</location>
    </subcellularLocation>
</comment>
<organism evidence="16 17">
    <name type="scientific">Gottschalkia acidurici (strain ATCC 7906 / DSM 604 / BCRC 14475 / CIP 104303 / KCTC 5404 / NCIMB 10678 / 9a)</name>
    <name type="common">Clostridium acidurici</name>
    <dbReference type="NCBI Taxonomy" id="1128398"/>
    <lineage>
        <taxon>Bacteria</taxon>
        <taxon>Bacillati</taxon>
        <taxon>Bacillota</taxon>
        <taxon>Tissierellia</taxon>
        <taxon>Tissierellales</taxon>
        <taxon>Gottschalkiaceae</taxon>
        <taxon>Gottschalkia</taxon>
    </lineage>
</organism>
<keyword evidence="5 13" id="KW-0276">Fatty acid metabolism</keyword>
<feature type="binding site" evidence="14">
    <location>
        <begin position="318"/>
        <end position="322"/>
    </location>
    <ligand>
        <name>AMP</name>
        <dbReference type="ChEBI" id="CHEBI:456215"/>
    </ligand>
</feature>
<dbReference type="CDD" id="cd01171">
    <property type="entry name" value="YXKO-related"/>
    <property type="match status" value="1"/>
</dbReference>
<evidence type="ECO:0000313" key="16">
    <source>
        <dbReference type="EMBL" id="AFS79088.1"/>
    </source>
</evidence>
<feature type="binding site" evidence="14">
    <location>
        <position position="230"/>
    </location>
    <ligand>
        <name>(6S)-NADPHX</name>
        <dbReference type="ChEBI" id="CHEBI:64076"/>
    </ligand>
</feature>
<dbReference type="GO" id="GO:0005524">
    <property type="term" value="F:ATP binding"/>
    <property type="evidence" value="ECO:0007669"/>
    <property type="project" value="UniProtKB-KW"/>
</dbReference>
<dbReference type="NCBIfam" id="TIGR00516">
    <property type="entry name" value="acpS"/>
    <property type="match status" value="1"/>
</dbReference>
<keyword evidence="16" id="KW-0418">Kinase</keyword>
<keyword evidence="17" id="KW-1185">Reference proteome</keyword>
<comment type="function">
    <text evidence="13">Transfers the 4'-phosphopantetheine moiety from coenzyme A to a Ser of acyl-carrier-protein.</text>
</comment>
<dbReference type="InterPro" id="IPR002582">
    <property type="entry name" value="ACPS"/>
</dbReference>
<feature type="binding site" evidence="14">
    <location>
        <position position="169"/>
    </location>
    <ligand>
        <name>(6S)-NADPHX</name>
        <dbReference type="ChEBI" id="CHEBI:64076"/>
    </ligand>
</feature>
<dbReference type="GO" id="GO:0006633">
    <property type="term" value="P:fatty acid biosynthetic process"/>
    <property type="evidence" value="ECO:0007669"/>
    <property type="project" value="UniProtKB-UniRule"/>
</dbReference>
<dbReference type="PATRIC" id="fig|1128398.3.peg.2149"/>
<dbReference type="OrthoDB" id="9806925at2"/>
<keyword evidence="10 13" id="KW-0443">Lipid metabolism</keyword>
<evidence type="ECO:0000256" key="3">
    <source>
        <dbReference type="ARBA" id="ARBA00022723"/>
    </source>
</evidence>
<keyword evidence="12 14" id="KW-0456">Lyase</keyword>
<keyword evidence="8 14" id="KW-0521">NADP</keyword>
<dbReference type="GO" id="GO:0046496">
    <property type="term" value="P:nicotinamide nucleotide metabolic process"/>
    <property type="evidence" value="ECO:0007669"/>
    <property type="project" value="UniProtKB-UniRule"/>
</dbReference>